<dbReference type="InterPro" id="IPR036526">
    <property type="entry name" value="C-N_Hydrolase_sf"/>
</dbReference>
<feature type="region of interest" description="Disordered" evidence="1">
    <location>
        <begin position="544"/>
        <end position="628"/>
    </location>
</feature>
<reference evidence="3 4" key="1">
    <citation type="submission" date="2017-04" db="EMBL/GenBank/DDBJ databases">
        <title>Draft genome sequence of Marssonina coronaria NL1: causal agent of apple blotch.</title>
        <authorList>
            <person name="Cheng Q."/>
        </authorList>
    </citation>
    <scope>NUCLEOTIDE SEQUENCE [LARGE SCALE GENOMIC DNA]</scope>
    <source>
        <strain evidence="3 4">NL1</strain>
    </source>
</reference>
<protein>
    <recommendedName>
        <fullName evidence="2">CN hydrolase domain-containing protein</fullName>
    </recommendedName>
</protein>
<feature type="compositionally biased region" description="Basic residues" evidence="1">
    <location>
        <begin position="602"/>
        <end position="613"/>
    </location>
</feature>
<evidence type="ECO:0000313" key="4">
    <source>
        <dbReference type="Proteomes" id="UP000242519"/>
    </source>
</evidence>
<dbReference type="GO" id="GO:0030163">
    <property type="term" value="P:protein catabolic process"/>
    <property type="evidence" value="ECO:0007669"/>
    <property type="project" value="TreeGrafter"/>
</dbReference>
<feature type="region of interest" description="Disordered" evidence="1">
    <location>
        <begin position="438"/>
        <end position="463"/>
    </location>
</feature>
<dbReference type="SUPFAM" id="SSF56317">
    <property type="entry name" value="Carbon-nitrogen hydrolase"/>
    <property type="match status" value="1"/>
</dbReference>
<dbReference type="PROSITE" id="PS50263">
    <property type="entry name" value="CN_HYDROLASE"/>
    <property type="match status" value="1"/>
</dbReference>
<proteinExistence type="predicted"/>
<dbReference type="Gene3D" id="3.60.110.10">
    <property type="entry name" value="Carbon-nitrogen hydrolase"/>
    <property type="match status" value="1"/>
</dbReference>
<dbReference type="PANTHER" id="PTHR11750:SF26">
    <property type="entry name" value="PROTEIN N-TERMINAL AMIDASE"/>
    <property type="match status" value="1"/>
</dbReference>
<dbReference type="GO" id="GO:0070773">
    <property type="term" value="F:protein-N-terminal glutamine amidohydrolase activity"/>
    <property type="evidence" value="ECO:0007669"/>
    <property type="project" value="InterPro"/>
</dbReference>
<evidence type="ECO:0000313" key="3">
    <source>
        <dbReference type="EMBL" id="OWO99809.1"/>
    </source>
</evidence>
<comment type="caution">
    <text evidence="3">The sequence shown here is derived from an EMBL/GenBank/DDBJ whole genome shotgun (WGS) entry which is preliminary data.</text>
</comment>
<sequence>MRIACLQFAPQVGDVNNNLNRADSLLSRADPQDLDLLVLPELAFIGYNFRSLHHISPYLEHTTSGITSLWARTTALKYNCVTTAGYPEKVDLCSKWPASPEYYNSTIVVNANGETVANYRKSLLFTADETWAPEGPSGFYDGHIDGLRDVAMGISSPYKFEAAWNAWEFARHVLYRQANLIILSMAWMTREDGRSFRISKEPDTNTLSSWLARLEPIIGNEGEDEIIAVFANRAGAEDNAVYAETSTVLGIQAGEVKVYGILGREDRDLLVVNTSTLPKLPLVSEPRVRTPRAPIVDRGTAPVDDLDAISFGAVTKGQVPNTGSSMPSGSTSYSDNSSNGQFLNSTGKTSILSPRVATQIPISTGSTTLKTPQMDPCWFSPLSPVDNPLPQAYFAQKDITEATPDLRPAKESKTPTQADFTKSVERYPTPVPVLSVYTRPASPKSRSCSRSREVSLPNSPPSNRTLFRMRNIISDEQRLQQDCAFLEAMGMTGLEFDVKSFDEEALDPNEIIYIEGEDIDPIESLVGNILRDARFKRAEFMAKHINNQQPASPPRAISIGQSDRRGSVNRPARSLSGSPPSQNPPGPNRTSPTETILVDRPRSRKHSRNRAPLHPRVFPKIQASVDAGNDNNSLKSAIRAKILASPTFRAVCNAT</sequence>
<name>A0A218YWT2_9HELO</name>
<feature type="region of interest" description="Disordered" evidence="1">
    <location>
        <begin position="317"/>
        <end position="339"/>
    </location>
</feature>
<dbReference type="EMBL" id="MZNU01000342">
    <property type="protein sequence ID" value="OWO99809.1"/>
    <property type="molecule type" value="Genomic_DNA"/>
</dbReference>
<gene>
    <name evidence="3" type="ORF">B2J93_6864</name>
</gene>
<dbReference type="GO" id="GO:0008418">
    <property type="term" value="F:protein-N-terminal asparagine amidohydrolase activity"/>
    <property type="evidence" value="ECO:0007669"/>
    <property type="project" value="InterPro"/>
</dbReference>
<evidence type="ECO:0000256" key="1">
    <source>
        <dbReference type="SAM" id="MobiDB-lite"/>
    </source>
</evidence>
<feature type="compositionally biased region" description="Low complexity" evidence="1">
    <location>
        <begin position="322"/>
        <end position="339"/>
    </location>
</feature>
<dbReference type="InterPro" id="IPR039703">
    <property type="entry name" value="Nta1"/>
</dbReference>
<accession>A0A218YWT2</accession>
<dbReference type="PANTHER" id="PTHR11750">
    <property type="entry name" value="PROTEIN N-TERMINAL AMIDASE"/>
    <property type="match status" value="1"/>
</dbReference>
<dbReference type="Pfam" id="PF00795">
    <property type="entry name" value="CN_hydrolase"/>
    <property type="match status" value="1"/>
</dbReference>
<keyword evidence="4" id="KW-1185">Reference proteome</keyword>
<dbReference type="Proteomes" id="UP000242519">
    <property type="component" value="Unassembled WGS sequence"/>
</dbReference>
<dbReference type="STRING" id="503106.A0A218YWT2"/>
<dbReference type="AlphaFoldDB" id="A0A218YWT2"/>
<dbReference type="InterPro" id="IPR003010">
    <property type="entry name" value="C-N_Hydrolase"/>
</dbReference>
<feature type="domain" description="CN hydrolase" evidence="2">
    <location>
        <begin position="1"/>
        <end position="276"/>
    </location>
</feature>
<dbReference type="InParanoid" id="A0A218YWT2"/>
<dbReference type="OrthoDB" id="201515at2759"/>
<organism evidence="3 4">
    <name type="scientific">Diplocarpon coronariae</name>
    <dbReference type="NCBI Taxonomy" id="2795749"/>
    <lineage>
        <taxon>Eukaryota</taxon>
        <taxon>Fungi</taxon>
        <taxon>Dikarya</taxon>
        <taxon>Ascomycota</taxon>
        <taxon>Pezizomycotina</taxon>
        <taxon>Leotiomycetes</taxon>
        <taxon>Helotiales</taxon>
        <taxon>Drepanopezizaceae</taxon>
        <taxon>Diplocarpon</taxon>
    </lineage>
</organism>
<evidence type="ECO:0000259" key="2">
    <source>
        <dbReference type="PROSITE" id="PS50263"/>
    </source>
</evidence>